<evidence type="ECO:0000313" key="2">
    <source>
        <dbReference type="Proteomes" id="UP000265520"/>
    </source>
</evidence>
<comment type="caution">
    <text evidence="1">The sequence shown here is derived from an EMBL/GenBank/DDBJ whole genome shotgun (WGS) entry which is preliminary data.</text>
</comment>
<protein>
    <submittedName>
        <fullName evidence="1">Uncharacterized protein</fullName>
    </submittedName>
</protein>
<dbReference type="Proteomes" id="UP000265520">
    <property type="component" value="Unassembled WGS sequence"/>
</dbReference>
<proteinExistence type="predicted"/>
<organism evidence="1 2">
    <name type="scientific">Trifolium medium</name>
    <dbReference type="NCBI Taxonomy" id="97028"/>
    <lineage>
        <taxon>Eukaryota</taxon>
        <taxon>Viridiplantae</taxon>
        <taxon>Streptophyta</taxon>
        <taxon>Embryophyta</taxon>
        <taxon>Tracheophyta</taxon>
        <taxon>Spermatophyta</taxon>
        <taxon>Magnoliopsida</taxon>
        <taxon>eudicotyledons</taxon>
        <taxon>Gunneridae</taxon>
        <taxon>Pentapetalae</taxon>
        <taxon>rosids</taxon>
        <taxon>fabids</taxon>
        <taxon>Fabales</taxon>
        <taxon>Fabaceae</taxon>
        <taxon>Papilionoideae</taxon>
        <taxon>50 kb inversion clade</taxon>
        <taxon>NPAAA clade</taxon>
        <taxon>Hologalegina</taxon>
        <taxon>IRL clade</taxon>
        <taxon>Trifolieae</taxon>
        <taxon>Trifolium</taxon>
    </lineage>
</organism>
<keyword evidence="2" id="KW-1185">Reference proteome</keyword>
<evidence type="ECO:0000313" key="1">
    <source>
        <dbReference type="EMBL" id="MCH95134.1"/>
    </source>
</evidence>
<name>A0A392N9J6_9FABA</name>
<dbReference type="EMBL" id="LXQA010029060">
    <property type="protein sequence ID" value="MCH95134.1"/>
    <property type="molecule type" value="Genomic_DNA"/>
</dbReference>
<dbReference type="AlphaFoldDB" id="A0A392N9J6"/>
<reference evidence="1 2" key="1">
    <citation type="journal article" date="2018" name="Front. Plant Sci.">
        <title>Red Clover (Trifolium pratense) and Zigzag Clover (T. medium) - A Picture of Genomic Similarities and Differences.</title>
        <authorList>
            <person name="Dluhosova J."/>
            <person name="Istvanek J."/>
            <person name="Nedelnik J."/>
            <person name="Repkova J."/>
        </authorList>
    </citation>
    <scope>NUCLEOTIDE SEQUENCE [LARGE SCALE GENOMIC DNA]</scope>
    <source>
        <strain evidence="2">cv. 10/8</strain>
        <tissue evidence="1">Leaf</tissue>
    </source>
</reference>
<sequence length="105" mass="12085">MKEGFMLLVGRKSQHQNVATDSSLWKVLVSLKTHVDRCSYWVVGDGRDDIEAWEDIWIEEGLCIAQHNNIPQEIQSARVCDLVDAAGNWSWALLQPWMPRDMQNC</sequence>
<accession>A0A392N9J6</accession>